<gene>
    <name evidence="2" type="ORF">AVEN_182115_1</name>
</gene>
<keyword evidence="1" id="KW-1133">Transmembrane helix</keyword>
<name>A0A4Y2VRA5_ARAVE</name>
<evidence type="ECO:0000256" key="1">
    <source>
        <dbReference type="SAM" id="Phobius"/>
    </source>
</evidence>
<dbReference type="Proteomes" id="UP000499080">
    <property type="component" value="Unassembled WGS sequence"/>
</dbReference>
<sequence length="136" mass="15524">MPFSEAEPLSLDASVVTLADQYLKKSFKDISDEASSPPMNKNSSIQYLLFTPDHPDTPCYLEPNMEALKRCPFNPTYPMKIVIHGFIVTLPPGNLFFVSRQEAILIIFLITCFLIILLQMKSAEFCDSYRKNRKNI</sequence>
<reference evidence="2 3" key="1">
    <citation type="journal article" date="2019" name="Sci. Rep.">
        <title>Orb-weaving spider Araneus ventricosus genome elucidates the spidroin gene catalogue.</title>
        <authorList>
            <person name="Kono N."/>
            <person name="Nakamura H."/>
            <person name="Ohtoshi R."/>
            <person name="Moran D.A.P."/>
            <person name="Shinohara A."/>
            <person name="Yoshida Y."/>
            <person name="Fujiwara M."/>
            <person name="Mori M."/>
            <person name="Tomita M."/>
            <person name="Arakawa K."/>
        </authorList>
    </citation>
    <scope>NUCLEOTIDE SEQUENCE [LARGE SCALE GENOMIC DNA]</scope>
</reference>
<feature type="transmembrane region" description="Helical" evidence="1">
    <location>
        <begin position="103"/>
        <end position="120"/>
    </location>
</feature>
<evidence type="ECO:0000313" key="3">
    <source>
        <dbReference type="Proteomes" id="UP000499080"/>
    </source>
</evidence>
<proteinExistence type="predicted"/>
<protein>
    <recommendedName>
        <fullName evidence="4">Lipase domain-containing protein</fullName>
    </recommendedName>
</protein>
<evidence type="ECO:0008006" key="4">
    <source>
        <dbReference type="Google" id="ProtNLM"/>
    </source>
</evidence>
<dbReference type="AlphaFoldDB" id="A0A4Y2VRA5"/>
<dbReference type="Gene3D" id="3.40.50.1820">
    <property type="entry name" value="alpha/beta hydrolase"/>
    <property type="match status" value="1"/>
</dbReference>
<organism evidence="2 3">
    <name type="scientific">Araneus ventricosus</name>
    <name type="common">Orbweaver spider</name>
    <name type="synonym">Epeira ventricosa</name>
    <dbReference type="NCBI Taxonomy" id="182803"/>
    <lineage>
        <taxon>Eukaryota</taxon>
        <taxon>Metazoa</taxon>
        <taxon>Ecdysozoa</taxon>
        <taxon>Arthropoda</taxon>
        <taxon>Chelicerata</taxon>
        <taxon>Arachnida</taxon>
        <taxon>Araneae</taxon>
        <taxon>Araneomorphae</taxon>
        <taxon>Entelegynae</taxon>
        <taxon>Araneoidea</taxon>
        <taxon>Araneidae</taxon>
        <taxon>Araneus</taxon>
    </lineage>
</organism>
<dbReference type="EMBL" id="BGPR01049769">
    <property type="protein sequence ID" value="GBO26766.1"/>
    <property type="molecule type" value="Genomic_DNA"/>
</dbReference>
<keyword evidence="1" id="KW-0812">Transmembrane</keyword>
<keyword evidence="3" id="KW-1185">Reference proteome</keyword>
<evidence type="ECO:0000313" key="2">
    <source>
        <dbReference type="EMBL" id="GBO26766.1"/>
    </source>
</evidence>
<comment type="caution">
    <text evidence="2">The sequence shown here is derived from an EMBL/GenBank/DDBJ whole genome shotgun (WGS) entry which is preliminary data.</text>
</comment>
<accession>A0A4Y2VRA5</accession>
<dbReference type="InterPro" id="IPR029058">
    <property type="entry name" value="AB_hydrolase_fold"/>
</dbReference>
<keyword evidence="1" id="KW-0472">Membrane</keyword>